<feature type="compositionally biased region" description="Polar residues" evidence="2">
    <location>
        <begin position="401"/>
        <end position="411"/>
    </location>
</feature>
<dbReference type="EMBL" id="RZGK01000009">
    <property type="protein sequence ID" value="KAF9696429.1"/>
    <property type="molecule type" value="Genomic_DNA"/>
</dbReference>
<gene>
    <name evidence="3" type="ORF">EKO04_005442</name>
</gene>
<evidence type="ECO:0000313" key="4">
    <source>
        <dbReference type="Proteomes" id="UP000651452"/>
    </source>
</evidence>
<dbReference type="AlphaFoldDB" id="A0A8H7MHE1"/>
<sequence length="666" mass="72275">MDIIDAVPAKLQMANELGGQSPGKPLVKVEHSSSPPPLIEDMPNLLEDGENHENQEATSSLRSELQLSTLEYSALNDRFKRLERQHSELQDLATAYSEVIRGLSPTENQDVPINQLQAESGHDGLRAKALEADVLRPLIREAGGLQALVSQIHTMRTLIDKAGGLRELEVSVSDLRTIRDILDELRGSQGLGGLAAEVRDLLTHKQQHAELKSQVDKPNGLRVKAAKYEKLMEAFTDVQTDAKHWQQSLPTSTGKAARATTNSTQPARNQQSSTGPAAMNPARARLISATPLEVDPDRDLYEPAPPVAKPLNRTGSNNTPLGTPQVQSVAELAKQAPSFSTLKRKGTENTASGDQKRPRVNLDRASALVQATLPLDTKQRVRRGSGQSNAFAGGPDLRNRAQPSRSESESTVVGDVGSRPRMQTAAATLKMPDWMRADVRFGDVGFTSSPTAHAPTHSSAPSSQDVEPRADTRSGSVRLGTAGMSVPSSLLAAKAGAGVEGRRAPQMGSTSSAVQDDDLKTLKALFKHPVALWVGSTDAYASSAWDAYQSYDLKRDAQIPDELLVCLLNELVKYVNMENLSTYEQMLPSRGTCIVSHVLGEYRSAGLPQERRACQACTSAWAGQSRPCALLQDVNGVRTIIFLPLGKHLRSDKRWSDKAYWVRAEQ</sequence>
<evidence type="ECO:0000256" key="2">
    <source>
        <dbReference type="SAM" id="MobiDB-lite"/>
    </source>
</evidence>
<feature type="compositionally biased region" description="Low complexity" evidence="2">
    <location>
        <begin position="447"/>
        <end position="463"/>
    </location>
</feature>
<feature type="coiled-coil region" evidence="1">
    <location>
        <begin position="65"/>
        <end position="92"/>
    </location>
</feature>
<feature type="compositionally biased region" description="Polar residues" evidence="2">
    <location>
        <begin position="245"/>
        <end position="275"/>
    </location>
</feature>
<feature type="compositionally biased region" description="Polar residues" evidence="2">
    <location>
        <begin position="313"/>
        <end position="323"/>
    </location>
</feature>
<dbReference type="OrthoDB" id="3779310at2759"/>
<accession>A0A8H7MHE1</accession>
<reference evidence="3" key="1">
    <citation type="submission" date="2018-12" db="EMBL/GenBank/DDBJ databases">
        <authorList>
            <person name="Syme R.A."/>
            <person name="Farfan-Caceres L."/>
            <person name="Lichtenzveig J."/>
        </authorList>
    </citation>
    <scope>NUCLEOTIDE SEQUENCE</scope>
    <source>
        <strain evidence="3">Al4</strain>
    </source>
</reference>
<organism evidence="3 4">
    <name type="scientific">Ascochyta lentis</name>
    <dbReference type="NCBI Taxonomy" id="205686"/>
    <lineage>
        <taxon>Eukaryota</taxon>
        <taxon>Fungi</taxon>
        <taxon>Dikarya</taxon>
        <taxon>Ascomycota</taxon>
        <taxon>Pezizomycotina</taxon>
        <taxon>Dothideomycetes</taxon>
        <taxon>Pleosporomycetidae</taxon>
        <taxon>Pleosporales</taxon>
        <taxon>Pleosporineae</taxon>
        <taxon>Didymellaceae</taxon>
        <taxon>Ascochyta</taxon>
    </lineage>
</organism>
<name>A0A8H7MHE1_9PLEO</name>
<protein>
    <submittedName>
        <fullName evidence="3">Uncharacterized protein</fullName>
    </submittedName>
</protein>
<feature type="region of interest" description="Disordered" evidence="2">
    <location>
        <begin position="337"/>
        <end position="360"/>
    </location>
</feature>
<feature type="region of interest" description="Disordered" evidence="2">
    <location>
        <begin position="374"/>
        <end position="416"/>
    </location>
</feature>
<feature type="region of interest" description="Disordered" evidence="2">
    <location>
        <begin position="446"/>
        <end position="482"/>
    </location>
</feature>
<feature type="region of interest" description="Disordered" evidence="2">
    <location>
        <begin position="243"/>
        <end position="323"/>
    </location>
</feature>
<evidence type="ECO:0000313" key="3">
    <source>
        <dbReference type="EMBL" id="KAF9696429.1"/>
    </source>
</evidence>
<keyword evidence="1" id="KW-0175">Coiled coil</keyword>
<proteinExistence type="predicted"/>
<dbReference type="Proteomes" id="UP000651452">
    <property type="component" value="Unassembled WGS sequence"/>
</dbReference>
<reference evidence="3" key="2">
    <citation type="submission" date="2020-09" db="EMBL/GenBank/DDBJ databases">
        <title>Reference genome assembly for Australian Ascochyta lentis isolate Al4.</title>
        <authorList>
            <person name="Lee R.C."/>
            <person name="Farfan-Caceres L.M."/>
            <person name="Debler J.W."/>
            <person name="Williams A.H."/>
            <person name="Henares B.M."/>
        </authorList>
    </citation>
    <scope>NUCLEOTIDE SEQUENCE</scope>
    <source>
        <strain evidence="3">Al4</strain>
    </source>
</reference>
<feature type="region of interest" description="Disordered" evidence="2">
    <location>
        <begin position="15"/>
        <end position="45"/>
    </location>
</feature>
<evidence type="ECO:0000256" key="1">
    <source>
        <dbReference type="SAM" id="Coils"/>
    </source>
</evidence>
<comment type="caution">
    <text evidence="3">The sequence shown here is derived from an EMBL/GenBank/DDBJ whole genome shotgun (WGS) entry which is preliminary data.</text>
</comment>
<keyword evidence="4" id="KW-1185">Reference proteome</keyword>